<dbReference type="SUPFAM" id="SSF52317">
    <property type="entry name" value="Class I glutamine amidotransferase-like"/>
    <property type="match status" value="1"/>
</dbReference>
<dbReference type="EC" id="3.5.1.89" evidence="2"/>
<proteinExistence type="inferred from homology"/>
<evidence type="ECO:0000313" key="4">
    <source>
        <dbReference type="WBParaSite" id="PTRK_0000345600.1"/>
    </source>
</evidence>
<dbReference type="SUPFAM" id="SSF102588">
    <property type="entry name" value="LmbE-like"/>
    <property type="match status" value="1"/>
</dbReference>
<dbReference type="AlphaFoldDB" id="A0A0N4Z880"/>
<organism evidence="3 4">
    <name type="scientific">Parastrongyloides trichosuri</name>
    <name type="common">Possum-specific nematode worm</name>
    <dbReference type="NCBI Taxonomy" id="131310"/>
    <lineage>
        <taxon>Eukaryota</taxon>
        <taxon>Metazoa</taxon>
        <taxon>Ecdysozoa</taxon>
        <taxon>Nematoda</taxon>
        <taxon>Chromadorea</taxon>
        <taxon>Rhabditida</taxon>
        <taxon>Tylenchina</taxon>
        <taxon>Panagrolaimomorpha</taxon>
        <taxon>Strongyloidoidea</taxon>
        <taxon>Strongyloididae</taxon>
        <taxon>Parastrongyloides</taxon>
    </lineage>
</organism>
<dbReference type="InterPro" id="IPR029062">
    <property type="entry name" value="Class_I_gatase-like"/>
</dbReference>
<sequence>MDEAALYLAPMIAMIENILDPETVILSGMLPDALIDGLIARMGQLPISVASRRSRALPRVVRGATGQYTAALDRGGGTVLSDRQRIEKQKSAPALIRLHHALSRLRSVVTVMNTGAHPDDEQSGLLAFFRFGAGMRVIVGCSTRGEGGQNALGPERGGALGLMRSREMEEAARELDCDIVWLGHGPDDAVHDFGFSKDGDRTFDRWGEERIVERLVRAYRSERPDIVIPTFLDVPGQHGHHRAMTRAAERAITLAADSQAFPEHFAQGLKPWQVAKYYLPAWSGGGDTYDDEVLPPETTLTVRAEGRETATGADYDRIGEWSRYYHASQGMGYWKERPKTEWPLHLLLAEQTGIESSIFENLPVTLSDLAAEADLPAAIAQVLQDAQKAIDMAIAAFPAREAIIAHLVTAAQKINDICAHAPAAFLEEYAHRLKRKTAEIDHALIEAAAIFDGAELIPPVLSPASEALLKVGLSQQSAHYQAKAEPVLPGHCMAYMGAPSASGQSFDVKAGADAAFSPLYRPFWSALGGNGDFYVRVTAQFSGYQAQTNFDLAEQFALVPAQSVRIEPEALIVPLDQVDQMQWPVHVTVSGDQQPVRFINDGGWSVVQKEGDATLCAPEKPAAGLFQLKTQIAGRDAVRLTPITYPHIGQVIYREPEVFNILALDLKLPQGAKIGYIGGGADRAGLWLSRMGLDVTELELKHLAGDLQHFSAIVVGIFAFGLRPDLAEATARLHAYVENGGHLVTLYHRPTDGWKPAVTPPRPIKIGSPSLRWRVTDPAAPVTVLEPEHKLLNWPNRITAQDWEGWNKERGLYFASQ</sequence>
<evidence type="ECO:0000256" key="2">
    <source>
        <dbReference type="ARBA" id="ARBA00012176"/>
    </source>
</evidence>
<dbReference type="Proteomes" id="UP000038045">
    <property type="component" value="Unplaced"/>
</dbReference>
<keyword evidence="3" id="KW-1185">Reference proteome</keyword>
<dbReference type="Pfam" id="PF02585">
    <property type="entry name" value="PIG-L"/>
    <property type="match status" value="1"/>
</dbReference>
<evidence type="ECO:0000256" key="1">
    <source>
        <dbReference type="ARBA" id="ARBA00006066"/>
    </source>
</evidence>
<dbReference type="GO" id="GO:0000225">
    <property type="term" value="F:N-acetylglucosaminylphosphatidylinositol deacetylase activity"/>
    <property type="evidence" value="ECO:0007669"/>
    <property type="project" value="UniProtKB-EC"/>
</dbReference>
<evidence type="ECO:0000313" key="3">
    <source>
        <dbReference type="Proteomes" id="UP000038045"/>
    </source>
</evidence>
<dbReference type="InterPro" id="IPR024078">
    <property type="entry name" value="LmbE-like_dom_sf"/>
</dbReference>
<dbReference type="InterPro" id="IPR003737">
    <property type="entry name" value="GlcNAc_PI_deacetylase-related"/>
</dbReference>
<comment type="similarity">
    <text evidence="1">Belongs to the PIGL family.</text>
</comment>
<dbReference type="WBParaSite" id="PTRK_0000345600.1">
    <property type="protein sequence ID" value="PTRK_0000345600.1"/>
    <property type="gene ID" value="PTRK_0000345600"/>
</dbReference>
<name>A0A0N4Z880_PARTI</name>
<dbReference type="SUPFAM" id="SSF53067">
    <property type="entry name" value="Actin-like ATPase domain"/>
    <property type="match status" value="1"/>
</dbReference>
<dbReference type="Gene3D" id="3.40.50.10320">
    <property type="entry name" value="LmbE-like"/>
    <property type="match status" value="1"/>
</dbReference>
<protein>
    <recommendedName>
        <fullName evidence="2">N-acetylglucosaminylphosphatidylinositol deacetylase</fullName>
        <ecNumber evidence="2">3.5.1.89</ecNumber>
    </recommendedName>
</protein>
<reference evidence="4" key="1">
    <citation type="submission" date="2017-02" db="UniProtKB">
        <authorList>
            <consortium name="WormBaseParasite"/>
        </authorList>
    </citation>
    <scope>IDENTIFICATION</scope>
</reference>
<accession>A0A0N4Z880</accession>
<dbReference type="InterPro" id="IPR043129">
    <property type="entry name" value="ATPase_NBD"/>
</dbReference>